<dbReference type="NCBIfam" id="TIGR02660">
    <property type="entry name" value="nifV_homocitr"/>
    <property type="match status" value="1"/>
</dbReference>
<gene>
    <name evidence="4" type="ORF">SAMN02745751_00668</name>
</gene>
<evidence type="ECO:0000313" key="5">
    <source>
        <dbReference type="Proteomes" id="UP000184052"/>
    </source>
</evidence>
<dbReference type="Gene3D" id="3.20.20.70">
    <property type="entry name" value="Aldolase class I"/>
    <property type="match status" value="1"/>
</dbReference>
<dbReference type="PROSITE" id="PS50991">
    <property type="entry name" value="PYR_CT"/>
    <property type="match status" value="1"/>
</dbReference>
<comment type="similarity">
    <text evidence="2">Belongs to the alpha-IPM synthase/homocitrate synthase family.</text>
</comment>
<dbReference type="Pfam" id="PF00682">
    <property type="entry name" value="HMGL-like"/>
    <property type="match status" value="1"/>
</dbReference>
<dbReference type="PANTHER" id="PTHR42880:SF1">
    <property type="entry name" value="ISOPROPYLMALATE_HOMOCITRATE_CITRAMALATE SYNTHASE FAMILY PROTEIN"/>
    <property type="match status" value="1"/>
</dbReference>
<protein>
    <submittedName>
        <fullName evidence="4">Homocitrate synthase NifV</fullName>
    </submittedName>
</protein>
<evidence type="ECO:0000256" key="1">
    <source>
        <dbReference type="ARBA" id="ARBA00022679"/>
    </source>
</evidence>
<dbReference type="Proteomes" id="UP000184052">
    <property type="component" value="Unassembled WGS sequence"/>
</dbReference>
<evidence type="ECO:0000313" key="4">
    <source>
        <dbReference type="EMBL" id="SHI58976.1"/>
    </source>
</evidence>
<evidence type="ECO:0000256" key="2">
    <source>
        <dbReference type="RuleBase" id="RU003523"/>
    </source>
</evidence>
<dbReference type="GO" id="GO:0046912">
    <property type="term" value="F:acyltransferase activity, acyl groups converted into alkyl on transfer"/>
    <property type="evidence" value="ECO:0007669"/>
    <property type="project" value="InterPro"/>
</dbReference>
<dbReference type="InterPro" id="IPR054691">
    <property type="entry name" value="LeuA/HCS_post-cat"/>
</dbReference>
<dbReference type="InterPro" id="IPR013477">
    <property type="entry name" value="NifV/FrbC"/>
</dbReference>
<dbReference type="SUPFAM" id="SSF51569">
    <property type="entry name" value="Aldolase"/>
    <property type="match status" value="1"/>
</dbReference>
<proteinExistence type="inferred from homology"/>
<keyword evidence="5" id="KW-1185">Reference proteome</keyword>
<dbReference type="InterPro" id="IPR013785">
    <property type="entry name" value="Aldolase_TIM"/>
</dbReference>
<accession>A0A1M6CDA4</accession>
<dbReference type="PROSITE" id="PS00816">
    <property type="entry name" value="AIPM_HOMOCIT_SYNTH_2"/>
    <property type="match status" value="1"/>
</dbReference>
<feature type="domain" description="Pyruvate carboxyltransferase" evidence="3">
    <location>
        <begin position="4"/>
        <end position="255"/>
    </location>
</feature>
<dbReference type="OrthoDB" id="9804858at2"/>
<evidence type="ECO:0000259" key="3">
    <source>
        <dbReference type="PROSITE" id="PS50991"/>
    </source>
</evidence>
<dbReference type="PROSITE" id="PS00815">
    <property type="entry name" value="AIPM_HOMOCIT_SYNTH_1"/>
    <property type="match status" value="1"/>
</dbReference>
<name>A0A1M6CDA4_9FIRM</name>
<dbReference type="AlphaFoldDB" id="A0A1M6CDA4"/>
<dbReference type="InterPro" id="IPR002034">
    <property type="entry name" value="AIPM/Hcit_synth_CS"/>
</dbReference>
<dbReference type="Gene3D" id="1.10.238.260">
    <property type="match status" value="1"/>
</dbReference>
<dbReference type="Pfam" id="PF22617">
    <property type="entry name" value="HCS_D2"/>
    <property type="match status" value="1"/>
</dbReference>
<dbReference type="GO" id="GO:0019752">
    <property type="term" value="P:carboxylic acid metabolic process"/>
    <property type="evidence" value="ECO:0007669"/>
    <property type="project" value="InterPro"/>
</dbReference>
<dbReference type="RefSeq" id="WP_073047069.1">
    <property type="nucleotide sequence ID" value="NZ_FQZL01000005.1"/>
</dbReference>
<organism evidence="4 5">
    <name type="scientific">Dethiosulfatibacter aminovorans DSM 17477</name>
    <dbReference type="NCBI Taxonomy" id="1121476"/>
    <lineage>
        <taxon>Bacteria</taxon>
        <taxon>Bacillati</taxon>
        <taxon>Bacillota</taxon>
        <taxon>Tissierellia</taxon>
        <taxon>Dethiosulfatibacter</taxon>
    </lineage>
</organism>
<sequence length="377" mass="41958">MNDFYIVDTTLRDGEQTAGVVFTKEEKLLLAEMLDKAGVHCIEAGIPAMGKEEQDCFKSIMDLGLKADIIAWNRMSKRDINASLECGAKHIHISAPSSDIHIENKLGKSREWVIRRIQRCVSYAAENGAFVTVGLEDASRSDINFVIEMFNKAVEAGATRVRYADTVGLLNPLSAYEIMSEIKASFKGDIDFHGHNDFGMATANSLSAYKAGVNYISCCVNGLGERAGNTSFEEIVMTLKYLENCKTDIDIRAFQDLSNAVQNASGFEINYGKPIVGRNIFSHESGIHVDGMIKDRRTYEVFHPEELGRKHEIVVGKFSGTAGIKYRLKELGFVVEDDQANKIMRDLRSMYARTKNINVDKFLINASIKRNAQITAV</sequence>
<dbReference type="InterPro" id="IPR000891">
    <property type="entry name" value="PYR_CT"/>
</dbReference>
<dbReference type="CDD" id="cd07939">
    <property type="entry name" value="DRE_TIM_NifV"/>
    <property type="match status" value="1"/>
</dbReference>
<dbReference type="EMBL" id="FQZL01000005">
    <property type="protein sequence ID" value="SHI58976.1"/>
    <property type="molecule type" value="Genomic_DNA"/>
</dbReference>
<dbReference type="PANTHER" id="PTHR42880">
    <property type="entry name" value="HOMOCITRATE SYNTHASE"/>
    <property type="match status" value="1"/>
</dbReference>
<dbReference type="STRING" id="1121476.SAMN02745751_00668"/>
<keyword evidence="1 2" id="KW-0808">Transferase</keyword>
<reference evidence="4 5" key="1">
    <citation type="submission" date="2016-11" db="EMBL/GenBank/DDBJ databases">
        <authorList>
            <person name="Jaros S."/>
            <person name="Januszkiewicz K."/>
            <person name="Wedrychowicz H."/>
        </authorList>
    </citation>
    <scope>NUCLEOTIDE SEQUENCE [LARGE SCALE GENOMIC DNA]</scope>
    <source>
        <strain evidence="4 5">DSM 17477</strain>
    </source>
</reference>